<dbReference type="AlphaFoldDB" id="A0A6M4H4T4"/>
<dbReference type="RefSeq" id="WP_171160742.1">
    <property type="nucleotide sequence ID" value="NZ_CP053073.1"/>
</dbReference>
<name>A0A6M4H4T4_9PROT</name>
<evidence type="ECO:0008006" key="4">
    <source>
        <dbReference type="Google" id="ProtNLM"/>
    </source>
</evidence>
<organism evidence="2 3">
    <name type="scientific">Usitatibacter palustris</name>
    <dbReference type="NCBI Taxonomy" id="2732487"/>
    <lineage>
        <taxon>Bacteria</taxon>
        <taxon>Pseudomonadati</taxon>
        <taxon>Pseudomonadota</taxon>
        <taxon>Betaproteobacteria</taxon>
        <taxon>Nitrosomonadales</taxon>
        <taxon>Usitatibacteraceae</taxon>
        <taxon>Usitatibacter</taxon>
    </lineage>
</organism>
<evidence type="ECO:0000313" key="2">
    <source>
        <dbReference type="EMBL" id="QJR13958.1"/>
    </source>
</evidence>
<feature type="signal peptide" evidence="1">
    <location>
        <begin position="1"/>
        <end position="28"/>
    </location>
</feature>
<dbReference type="InterPro" id="IPR020016">
    <property type="entry name" value="Decahaem-assoc_OM_MtrB/PioB"/>
</dbReference>
<protein>
    <recommendedName>
        <fullName evidence="4">MtrB/PioB family decaheme-associated outer membrane protein</fullName>
    </recommendedName>
</protein>
<keyword evidence="1" id="KW-0732">Signal</keyword>
<dbReference type="Pfam" id="PF11854">
    <property type="entry name" value="MtrB_PioB"/>
    <property type="match status" value="1"/>
</dbReference>
<dbReference type="EMBL" id="CP053073">
    <property type="protein sequence ID" value="QJR13958.1"/>
    <property type="molecule type" value="Genomic_DNA"/>
</dbReference>
<evidence type="ECO:0000313" key="3">
    <source>
        <dbReference type="Proteomes" id="UP000503096"/>
    </source>
</evidence>
<dbReference type="KEGG" id="upl:DSM104440_00750"/>
<evidence type="ECO:0000256" key="1">
    <source>
        <dbReference type="SAM" id="SignalP"/>
    </source>
</evidence>
<reference evidence="2 3" key="1">
    <citation type="submission" date="2020-04" db="EMBL/GenBank/DDBJ databases">
        <title>Usitatibacter rugosus gen. nov., sp. nov. and Usitatibacter palustris sp. nov., novel members of Usitatibacteraceae fam. nov. within the order Nitrosomonadales isolated from soil.</title>
        <authorList>
            <person name="Huber K.J."/>
            <person name="Neumann-Schaal M."/>
            <person name="Geppert A."/>
            <person name="Luckner M."/>
            <person name="Wanner G."/>
            <person name="Overmann J."/>
        </authorList>
    </citation>
    <scope>NUCLEOTIDE SEQUENCE [LARGE SCALE GENOMIC DNA]</scope>
    <source>
        <strain evidence="2 3">Swamp67</strain>
    </source>
</reference>
<proteinExistence type="predicted"/>
<gene>
    <name evidence="2" type="ORF">DSM104440_00750</name>
</gene>
<dbReference type="PROSITE" id="PS51257">
    <property type="entry name" value="PROKAR_LIPOPROTEIN"/>
    <property type="match status" value="1"/>
</dbReference>
<sequence length="922" mass="99306">MKSHARLYASLFSCVVLAQWAAPAQASAGCLVQGNALNPSGVNPSTVGNWMDEEGLGTRIPAARAPSGQFYNIPLSPREEAEAAAKGEAGWKGWGYAELGGLAVSGDERSQGFRNYKDLKSGAYLNSFAVTGEDKANARYVEAIGGGVGMLDQFYCLQFGRYNDWKVSAFYDSLPQVFTTTYRSLWSGAGTGNLTLNGLTPGGSASAATTQTNIRNALATTENSELEVVRKTAGVRFDMNLTDAWKIYASFVNEKRQGARPFGAVFGGGGGGGNMEVAESIDYDTHNFAAGLQFSDSVSSFNFSATASFFRNDIDAMTFQNPLYITLNGITGLNPGSFTQGRIDLAPDNEHYNIKGEYARAFPNFYKGKLTATVALGTMRQNDKLVTPTEYSLSGGTVTAGGRSLANVWNTPGALSRDSADARIDTLLADLGLVLKPVSGLDVNGKLRYYETRNSMQYQSCNPLTGQWGRLLNDGSGLSLVTANTTAGVNPAGTSANAYNAVGCNLDAARALNLSPASGNVPIASVPFDYQQFNASLSGDYRLGKASSLNATLERETFNREFRERDETWEDRFKLGFVDRGTIDGMIRLSYEFARRRGGEYDPNPYEAFYSASLGPVPSANAVAMPSWLHSINQFRAFDLADRNQNVLNARVNYAFHEVLEGAVTLQAKDAEFPGQLGRTGHQKSNSATVDMSYQAGSTAVVYGYYTYQRSAMEQAGVQPNSCTLNNTYYFYSNGQVLMTVRGAPAPVVPAGLTLVSTQNVTAANWSSLCGAASPTSPLFPDSRGWDVASKDRNHVIGAGVKYDFGKVRLDTNFTRTLGRTQINYTYNGAALDMTPVQAALAGGGPSDLSFAQNIFDASVLVPINKNLTMRFLVRYETGKTRDWHYDGVATNPMPANNALYLDAGPQDYRATVVGVLFQVAL</sequence>
<keyword evidence="3" id="KW-1185">Reference proteome</keyword>
<dbReference type="Proteomes" id="UP000503096">
    <property type="component" value="Chromosome"/>
</dbReference>
<feature type="chain" id="PRO_5027037892" description="MtrB/PioB family decaheme-associated outer membrane protein" evidence="1">
    <location>
        <begin position="29"/>
        <end position="922"/>
    </location>
</feature>
<dbReference type="InParanoid" id="A0A6M4H4T4"/>
<accession>A0A6M4H4T4</accession>